<dbReference type="Gene3D" id="3.20.20.190">
    <property type="entry name" value="Phosphatidylinositol (PI) phosphodiesterase"/>
    <property type="match status" value="1"/>
</dbReference>
<feature type="compositionally biased region" description="Basic and acidic residues" evidence="1">
    <location>
        <begin position="13"/>
        <end position="23"/>
    </location>
</feature>
<dbReference type="InterPro" id="IPR030395">
    <property type="entry name" value="GP_PDE_dom"/>
</dbReference>
<feature type="compositionally biased region" description="Polar residues" evidence="1">
    <location>
        <begin position="1"/>
        <end position="11"/>
    </location>
</feature>
<dbReference type="CDD" id="cd08613">
    <property type="entry name" value="GDPD_GDE4_like_1"/>
    <property type="match status" value="1"/>
</dbReference>
<protein>
    <submittedName>
        <fullName evidence="3">Glycerophosphodiester phosphodiesterase</fullName>
    </submittedName>
</protein>
<keyword evidence="4" id="KW-1185">Reference proteome</keyword>
<dbReference type="SUPFAM" id="SSF51695">
    <property type="entry name" value="PLC-like phosphodiesterases"/>
    <property type="match status" value="1"/>
</dbReference>
<feature type="domain" description="GP-PDE" evidence="2">
    <location>
        <begin position="74"/>
        <end position="345"/>
    </location>
</feature>
<organism evidence="3 4">
    <name type="scientific">Bradyrhizobium uaiense</name>
    <dbReference type="NCBI Taxonomy" id="2594946"/>
    <lineage>
        <taxon>Bacteria</taxon>
        <taxon>Pseudomonadati</taxon>
        <taxon>Pseudomonadota</taxon>
        <taxon>Alphaproteobacteria</taxon>
        <taxon>Hyphomicrobiales</taxon>
        <taxon>Nitrobacteraceae</taxon>
        <taxon>Bradyrhizobium</taxon>
    </lineage>
</organism>
<dbReference type="PROSITE" id="PS51704">
    <property type="entry name" value="GP_PDE"/>
    <property type="match status" value="1"/>
</dbReference>
<dbReference type="GO" id="GO:0008081">
    <property type="term" value="F:phosphoric diester hydrolase activity"/>
    <property type="evidence" value="ECO:0007669"/>
    <property type="project" value="InterPro"/>
</dbReference>
<evidence type="ECO:0000313" key="3">
    <source>
        <dbReference type="EMBL" id="NEU95139.1"/>
    </source>
</evidence>
<dbReference type="AlphaFoldDB" id="A0A6P1B9W3"/>
<evidence type="ECO:0000313" key="4">
    <source>
        <dbReference type="Proteomes" id="UP000468531"/>
    </source>
</evidence>
<dbReference type="InterPro" id="IPR017946">
    <property type="entry name" value="PLC-like_Pdiesterase_TIM-brl"/>
</dbReference>
<gene>
    <name evidence="3" type="ORF">FNJ47_04655</name>
</gene>
<dbReference type="Proteomes" id="UP000468531">
    <property type="component" value="Unassembled WGS sequence"/>
</dbReference>
<dbReference type="PANTHER" id="PTHR43805:SF1">
    <property type="entry name" value="GP-PDE DOMAIN-CONTAINING PROTEIN"/>
    <property type="match status" value="1"/>
</dbReference>
<dbReference type="PANTHER" id="PTHR43805">
    <property type="entry name" value="GLYCEROPHOSPHORYL DIESTER PHOSPHODIESTERASE"/>
    <property type="match status" value="1"/>
</dbReference>
<name>A0A6P1B9W3_9BRAD</name>
<comment type="caution">
    <text evidence="3">The sequence shown here is derived from an EMBL/GenBank/DDBJ whole genome shotgun (WGS) entry which is preliminary data.</text>
</comment>
<accession>A0A6P1B9W3</accession>
<proteinExistence type="predicted"/>
<evidence type="ECO:0000256" key="1">
    <source>
        <dbReference type="SAM" id="MobiDB-lite"/>
    </source>
</evidence>
<reference evidence="3 4" key="1">
    <citation type="journal article" date="2020" name="Arch. Microbiol.">
        <title>Bradyrhizobium uaiense sp. nov., a new highly efficient cowpea symbiont.</title>
        <authorList>
            <person name="Cabral Michel D."/>
            <person name="Azarias Guimaraes A."/>
            <person name="Martins da Costa E."/>
            <person name="Soares de Carvalho T."/>
            <person name="Balsanelli E."/>
            <person name="Willems A."/>
            <person name="Maltempi de Souza E."/>
            <person name="de Souza Moreira F.M."/>
        </authorList>
    </citation>
    <scope>NUCLEOTIDE SEQUENCE [LARGE SCALE GENOMIC DNA]</scope>
    <source>
        <strain evidence="3 4">UFLA 03-164</strain>
    </source>
</reference>
<dbReference type="Pfam" id="PF03009">
    <property type="entry name" value="GDPD"/>
    <property type="match status" value="1"/>
</dbReference>
<dbReference type="GO" id="GO:0006629">
    <property type="term" value="P:lipid metabolic process"/>
    <property type="evidence" value="ECO:0007669"/>
    <property type="project" value="InterPro"/>
</dbReference>
<dbReference type="EMBL" id="VKHP01000010">
    <property type="protein sequence ID" value="NEU95139.1"/>
    <property type="molecule type" value="Genomic_DNA"/>
</dbReference>
<evidence type="ECO:0000259" key="2">
    <source>
        <dbReference type="PROSITE" id="PS51704"/>
    </source>
</evidence>
<feature type="region of interest" description="Disordered" evidence="1">
    <location>
        <begin position="1"/>
        <end position="23"/>
    </location>
</feature>
<sequence length="347" mass="38466">MGCRKSTQNGSYPERRSSKETSRVGRKLKYAAAAIVAVTAGIYLNNSSLLAPHSGGKPVLLAHRGIAQRFDERNLRNDTCTAARMLPPSHDYLENTIRSMRASFDRGADIVEFDVHPTTDGEFAVFHDWTVDCRTDGQGVTREQAMARLKMLDIGYGYTADGGKTFPFRGKGIGLMPSLDEVLKTFPDRRFLINIKSRDPAEGEKLSAVLNQLPAERRKLIMVYGGDQPIEAVRRLSPETRTISRAAIKSCLVRYLGYGWTGIVPGACRNAIVLVPINYAPWLWGWPDRFLDRMAAANSAVFVLGPYQGGEFSTGVDDADTFRRLPENYSGGIWTNEIEAIARLTGR</sequence>